<organism evidence="1 2">
    <name type="scientific">Mixia osmundae (strain CBS 9802 / IAM 14324 / JCM 22182 / KY 12970)</name>
    <dbReference type="NCBI Taxonomy" id="764103"/>
    <lineage>
        <taxon>Eukaryota</taxon>
        <taxon>Fungi</taxon>
        <taxon>Dikarya</taxon>
        <taxon>Basidiomycota</taxon>
        <taxon>Pucciniomycotina</taxon>
        <taxon>Mixiomycetes</taxon>
        <taxon>Mixiales</taxon>
        <taxon>Mixiaceae</taxon>
        <taxon>Mixia</taxon>
    </lineage>
</organism>
<comment type="caution">
    <text evidence="1">The sequence shown here is derived from an EMBL/GenBank/DDBJ whole genome shotgun (WGS) entry which is preliminary data.</text>
</comment>
<dbReference type="eggNOG" id="ENOG502SBX9">
    <property type="taxonomic scope" value="Eukaryota"/>
</dbReference>
<reference evidence="1 2" key="1">
    <citation type="journal article" date="2011" name="J. Gen. Appl. Microbiol.">
        <title>Draft genome sequencing of the enigmatic basidiomycete Mixia osmundae.</title>
        <authorList>
            <person name="Nishida H."/>
            <person name="Nagatsuka Y."/>
            <person name="Sugiyama J."/>
        </authorList>
    </citation>
    <scope>NUCLEOTIDE SEQUENCE [LARGE SCALE GENOMIC DNA]</scope>
    <source>
        <strain evidence="2">CBS 9802 / IAM 14324 / JCM 22182 / KY 12970</strain>
    </source>
</reference>
<dbReference type="RefSeq" id="XP_014566005.1">
    <property type="nucleotide sequence ID" value="XM_014710519.1"/>
</dbReference>
<dbReference type="OrthoDB" id="3821113at2759"/>
<gene>
    <name evidence="1" type="primary">Mo00993</name>
    <name evidence="1" type="ORF">E5Q_00993</name>
</gene>
<dbReference type="AlphaFoldDB" id="G7DUT2"/>
<keyword evidence="2" id="KW-1185">Reference proteome</keyword>
<dbReference type="PANTHER" id="PTHR34561">
    <property type="entry name" value="NADH DEHYDROGENASE [UBIQUINONE] 1 ALPHA SUBCOMPLEX ASSEMBLY FACTOR 8"/>
    <property type="match status" value="1"/>
</dbReference>
<dbReference type="HOGENOM" id="CLU_188562_1_2_1"/>
<dbReference type="PROSITE" id="PS51808">
    <property type="entry name" value="CHCH"/>
    <property type="match status" value="1"/>
</dbReference>
<name>G7DUT2_MIXOS</name>
<proteinExistence type="predicted"/>
<dbReference type="PANTHER" id="PTHR34561:SF1">
    <property type="entry name" value="NADH DEHYDROGENASE [UBIQUINONE] 1 ALPHA SUBCOMPLEX ASSEMBLY FACTOR 8"/>
    <property type="match status" value="1"/>
</dbReference>
<dbReference type="InterPro" id="IPR034595">
    <property type="entry name" value="NDUFAF8"/>
</dbReference>
<sequence length="66" mass="7415">MKPTAALARDLQPVQKLAKGFTQCSQEAAIYGQCITAKYQEVEKGMCNQEFLAFKDCVQKSVGRKW</sequence>
<dbReference type="OMA" id="ADYNSVH"/>
<dbReference type="InParanoid" id="G7DUT2"/>
<protein>
    <recommendedName>
        <fullName evidence="3">IMS import disulfide relay-system CHCH-CHCH-like Cx9C domain-containing protein</fullName>
    </recommendedName>
</protein>
<accession>G7DUT2</accession>
<dbReference type="GO" id="GO:0005739">
    <property type="term" value="C:mitochondrion"/>
    <property type="evidence" value="ECO:0007669"/>
    <property type="project" value="InterPro"/>
</dbReference>
<reference evidence="1 2" key="2">
    <citation type="journal article" date="2012" name="Open Biol.">
        <title>Characteristics of nucleosomes and linker DNA regions on the genome of the basidiomycete Mixia osmundae revealed by mono- and dinucleosome mapping.</title>
        <authorList>
            <person name="Nishida H."/>
            <person name="Kondo S."/>
            <person name="Matsumoto T."/>
            <person name="Suzuki Y."/>
            <person name="Yoshikawa H."/>
            <person name="Taylor T.D."/>
            <person name="Sugiyama J."/>
        </authorList>
    </citation>
    <scope>NUCLEOTIDE SEQUENCE [LARGE SCALE GENOMIC DNA]</scope>
    <source>
        <strain evidence="2">CBS 9802 / IAM 14324 / JCM 22182 / KY 12970</strain>
    </source>
</reference>
<evidence type="ECO:0000313" key="2">
    <source>
        <dbReference type="Proteomes" id="UP000009131"/>
    </source>
</evidence>
<evidence type="ECO:0008006" key="3">
    <source>
        <dbReference type="Google" id="ProtNLM"/>
    </source>
</evidence>
<evidence type="ECO:0000313" key="1">
    <source>
        <dbReference type="EMBL" id="GAA94342.1"/>
    </source>
</evidence>
<dbReference type="Proteomes" id="UP000009131">
    <property type="component" value="Unassembled WGS sequence"/>
</dbReference>
<dbReference type="EMBL" id="BABT02000032">
    <property type="protein sequence ID" value="GAA94342.1"/>
    <property type="molecule type" value="Genomic_DNA"/>
</dbReference>
<dbReference type="GO" id="GO:0032981">
    <property type="term" value="P:mitochondrial respiratory chain complex I assembly"/>
    <property type="evidence" value="ECO:0007669"/>
    <property type="project" value="InterPro"/>
</dbReference>